<gene>
    <name evidence="6" type="ORF">K2173_018949</name>
</gene>
<proteinExistence type="predicted"/>
<organism evidence="6 7">
    <name type="scientific">Erythroxylum novogranatense</name>
    <dbReference type="NCBI Taxonomy" id="1862640"/>
    <lineage>
        <taxon>Eukaryota</taxon>
        <taxon>Viridiplantae</taxon>
        <taxon>Streptophyta</taxon>
        <taxon>Embryophyta</taxon>
        <taxon>Tracheophyta</taxon>
        <taxon>Spermatophyta</taxon>
        <taxon>Magnoliopsida</taxon>
        <taxon>eudicotyledons</taxon>
        <taxon>Gunneridae</taxon>
        <taxon>Pentapetalae</taxon>
        <taxon>rosids</taxon>
        <taxon>fabids</taxon>
        <taxon>Malpighiales</taxon>
        <taxon>Erythroxylaceae</taxon>
        <taxon>Erythroxylum</taxon>
    </lineage>
</organism>
<dbReference type="Gene3D" id="1.10.510.10">
    <property type="entry name" value="Transferase(Phosphotransferase) domain 1"/>
    <property type="match status" value="1"/>
</dbReference>
<name>A0AAV8SS81_9ROSI</name>
<reference evidence="6 7" key="1">
    <citation type="submission" date="2021-09" db="EMBL/GenBank/DDBJ databases">
        <title>Genomic insights and catalytic innovation underlie evolution of tropane alkaloids biosynthesis.</title>
        <authorList>
            <person name="Wang Y.-J."/>
            <person name="Tian T."/>
            <person name="Huang J.-P."/>
            <person name="Huang S.-X."/>
        </authorList>
    </citation>
    <scope>NUCLEOTIDE SEQUENCE [LARGE SCALE GENOMIC DNA]</scope>
    <source>
        <strain evidence="6">KIB-2018</strain>
        <tissue evidence="6">Leaf</tissue>
    </source>
</reference>
<sequence>MSTEAQRVVVIQDSSRDVCPSAIKWIIEGFSLKPGDVLTLVGILHQVNSPSTLSHIAGQNLHKKLLSLFSFMFVLGYKVKVDASSMFGVNPKFISEEIAKKRKEYSNNAEITSISKLCESKQIEFHIKVHAGASAKGVALKAIKNLKATWVILDRQMKKDKKYFMEKLSCGISRMKRDSTIEQLRGPEEIDNRSSSTEGSTSMEGNSGSRLRRKVRYDEMIPGSMDGIFPHKPITPSSSGNEKQLERGKEITRYSNAKSNDQTVMTAASTSGPQEDGSTTHTITETQEAQTHISPTGFEQKGQKETSPGEQQKLPLNNDDCRGESPNDDEVFQQSICSVCKNRRPRIGWKRDFSYAELHAATGGFSGKNFLSEGGFGSVFKGELNGMKIAVKQHKNASFQGEKEFKSEVNVLSGARHENLVMLLGSCSEGSRRLLVYEFVCNGSLDQHISQHSRRPLSWEKRMKIAMGIAKGLKYLHENNIIHRDMRPNNILTTHDHHVLLGDFGLARTNADHTMETTVVGTLGYLAPEYAECGKVSTKSDVYAFGVVLLQLITGFKTTDKALEGKSLVGWARPLLKERNYPGLIDPRILDSHDVHQLFWMVRVAEKCLSKDPHKRLTMDKVVYALDYLIENNKSQSISELSPVQSDSFSSTRESCESIEDDTSYTEENVSSNSMDVKNVRLPPSPPMPTISSRRSSATYERSSSSRGTNSETEGRKETSYSRRSLLYSEMII</sequence>
<feature type="compositionally biased region" description="Basic and acidic residues" evidence="4">
    <location>
        <begin position="178"/>
        <end position="192"/>
    </location>
</feature>
<dbReference type="SUPFAM" id="SSF56112">
    <property type="entry name" value="Protein kinase-like (PK-like)"/>
    <property type="match status" value="1"/>
</dbReference>
<comment type="caution">
    <text evidence="6">The sequence shown here is derived from an EMBL/GenBank/DDBJ whole genome shotgun (WGS) entry which is preliminary data.</text>
</comment>
<feature type="region of interest" description="Disordered" evidence="4">
    <location>
        <begin position="178"/>
        <end position="329"/>
    </location>
</feature>
<keyword evidence="1" id="KW-0808">Transferase</keyword>
<feature type="compositionally biased region" description="Low complexity" evidence="4">
    <location>
        <begin position="194"/>
        <end position="209"/>
    </location>
</feature>
<feature type="compositionally biased region" description="Basic and acidic residues" evidence="4">
    <location>
        <begin position="243"/>
        <end position="252"/>
    </location>
</feature>
<dbReference type="Gene3D" id="3.30.200.20">
    <property type="entry name" value="Phosphorylase Kinase, domain 1"/>
    <property type="match status" value="1"/>
</dbReference>
<dbReference type="Pfam" id="PF07714">
    <property type="entry name" value="PK_Tyr_Ser-Thr"/>
    <property type="match status" value="1"/>
</dbReference>
<keyword evidence="3" id="KW-0067">ATP-binding</keyword>
<dbReference type="PROSITE" id="PS50011">
    <property type="entry name" value="PROTEIN_KINASE_DOM"/>
    <property type="match status" value="1"/>
</dbReference>
<feature type="compositionally biased region" description="Low complexity" evidence="4">
    <location>
        <begin position="692"/>
        <end position="707"/>
    </location>
</feature>
<accession>A0AAV8SS81</accession>
<keyword evidence="1" id="KW-0723">Serine/threonine-protein kinase</keyword>
<dbReference type="GO" id="GO:0004674">
    <property type="term" value="F:protein serine/threonine kinase activity"/>
    <property type="evidence" value="ECO:0007669"/>
    <property type="project" value="UniProtKB-KW"/>
</dbReference>
<dbReference type="InterPro" id="IPR001245">
    <property type="entry name" value="Ser-Thr/Tyr_kinase_cat_dom"/>
</dbReference>
<keyword evidence="7" id="KW-1185">Reference proteome</keyword>
<protein>
    <recommendedName>
        <fullName evidence="5">Protein kinase domain-containing protein</fullName>
    </recommendedName>
</protein>
<dbReference type="PANTHER" id="PTHR47989">
    <property type="entry name" value="OS01G0750732 PROTEIN"/>
    <property type="match status" value="1"/>
</dbReference>
<dbReference type="AlphaFoldDB" id="A0AAV8SS81"/>
<dbReference type="EMBL" id="JAIWQS010000009">
    <property type="protein sequence ID" value="KAJ8755151.1"/>
    <property type="molecule type" value="Genomic_DNA"/>
</dbReference>
<evidence type="ECO:0000256" key="4">
    <source>
        <dbReference type="SAM" id="MobiDB-lite"/>
    </source>
</evidence>
<dbReference type="PANTHER" id="PTHR47989:SF8">
    <property type="entry name" value="INACTIVE PROTEIN KINASE SELMODRAFT_444075-LIKE"/>
    <property type="match status" value="1"/>
</dbReference>
<feature type="compositionally biased region" description="Polar residues" evidence="4">
    <location>
        <begin position="253"/>
        <end position="294"/>
    </location>
</feature>
<dbReference type="FunFam" id="1.10.510.10:FF:000849">
    <property type="entry name" value="receptor-like cytosolic serine/threonine-protein kinase RBK1 isoform X1"/>
    <property type="match status" value="1"/>
</dbReference>
<evidence type="ECO:0000256" key="2">
    <source>
        <dbReference type="ARBA" id="ARBA00022741"/>
    </source>
</evidence>
<dbReference type="InterPro" id="IPR000719">
    <property type="entry name" value="Prot_kinase_dom"/>
</dbReference>
<keyword evidence="2" id="KW-0547">Nucleotide-binding</keyword>
<evidence type="ECO:0000313" key="6">
    <source>
        <dbReference type="EMBL" id="KAJ8755151.1"/>
    </source>
</evidence>
<keyword evidence="1" id="KW-0418">Kinase</keyword>
<evidence type="ECO:0000259" key="5">
    <source>
        <dbReference type="PROSITE" id="PS50011"/>
    </source>
</evidence>
<dbReference type="GO" id="GO:0005524">
    <property type="term" value="F:ATP binding"/>
    <property type="evidence" value="ECO:0007669"/>
    <property type="project" value="UniProtKB-KW"/>
</dbReference>
<evidence type="ECO:0000313" key="7">
    <source>
        <dbReference type="Proteomes" id="UP001159364"/>
    </source>
</evidence>
<dbReference type="FunFam" id="3.30.200.20:FF:000604">
    <property type="entry name" value="Proline-rich receptor-like protein kinase PERK8"/>
    <property type="match status" value="1"/>
</dbReference>
<feature type="compositionally biased region" description="Polar residues" evidence="4">
    <location>
        <begin position="640"/>
        <end position="653"/>
    </location>
</feature>
<feature type="domain" description="Protein kinase" evidence="5">
    <location>
        <begin position="365"/>
        <end position="629"/>
    </location>
</feature>
<evidence type="ECO:0000256" key="3">
    <source>
        <dbReference type="ARBA" id="ARBA00022840"/>
    </source>
</evidence>
<feature type="compositionally biased region" description="Polar residues" evidence="4">
    <location>
        <begin position="666"/>
        <end position="676"/>
    </location>
</feature>
<feature type="region of interest" description="Disordered" evidence="4">
    <location>
        <begin position="640"/>
        <end position="724"/>
    </location>
</feature>
<evidence type="ECO:0000256" key="1">
    <source>
        <dbReference type="ARBA" id="ARBA00022527"/>
    </source>
</evidence>
<dbReference type="InterPro" id="IPR011009">
    <property type="entry name" value="Kinase-like_dom_sf"/>
</dbReference>
<dbReference type="Proteomes" id="UP001159364">
    <property type="component" value="Linkage Group LG09"/>
</dbReference>